<dbReference type="InterPro" id="IPR014327">
    <property type="entry name" value="RNA_pol_sigma70_bacteroid"/>
</dbReference>
<dbReference type="Proteomes" id="UP000678679">
    <property type="component" value="Chromosome 1"/>
</dbReference>
<keyword evidence="3" id="KW-0731">Sigma factor</keyword>
<organism evidence="7 8">
    <name type="scientific">Flammeovirga yaeyamensis</name>
    <dbReference type="NCBI Taxonomy" id="367791"/>
    <lineage>
        <taxon>Bacteria</taxon>
        <taxon>Pseudomonadati</taxon>
        <taxon>Bacteroidota</taxon>
        <taxon>Cytophagia</taxon>
        <taxon>Cytophagales</taxon>
        <taxon>Flammeovirgaceae</taxon>
        <taxon>Flammeovirga</taxon>
    </lineage>
</organism>
<protein>
    <submittedName>
        <fullName evidence="7">RNA polymerase sigma-70 factor</fullName>
    </submittedName>
</protein>
<dbReference type="GO" id="GO:0006352">
    <property type="term" value="P:DNA-templated transcription initiation"/>
    <property type="evidence" value="ECO:0007669"/>
    <property type="project" value="InterPro"/>
</dbReference>
<keyword evidence="4" id="KW-0804">Transcription</keyword>
<keyword evidence="2" id="KW-0805">Transcription regulation</keyword>
<dbReference type="InterPro" id="IPR014284">
    <property type="entry name" value="RNA_pol_sigma-70_dom"/>
</dbReference>
<dbReference type="Pfam" id="PF08281">
    <property type="entry name" value="Sigma70_r4_2"/>
    <property type="match status" value="1"/>
</dbReference>
<evidence type="ECO:0000313" key="7">
    <source>
        <dbReference type="EMBL" id="QWG03208.1"/>
    </source>
</evidence>
<dbReference type="EMBL" id="CP076132">
    <property type="protein sequence ID" value="QWG03208.1"/>
    <property type="molecule type" value="Genomic_DNA"/>
</dbReference>
<dbReference type="SUPFAM" id="SSF88946">
    <property type="entry name" value="Sigma2 domain of RNA polymerase sigma factors"/>
    <property type="match status" value="1"/>
</dbReference>
<dbReference type="InterPro" id="IPR013324">
    <property type="entry name" value="RNA_pol_sigma_r3/r4-like"/>
</dbReference>
<gene>
    <name evidence="7" type="ORF">KMW28_06400</name>
</gene>
<dbReference type="Gene3D" id="1.10.10.10">
    <property type="entry name" value="Winged helix-like DNA-binding domain superfamily/Winged helix DNA-binding domain"/>
    <property type="match status" value="1"/>
</dbReference>
<dbReference type="InterPro" id="IPR039425">
    <property type="entry name" value="RNA_pol_sigma-70-like"/>
</dbReference>
<dbReference type="InterPro" id="IPR007627">
    <property type="entry name" value="RNA_pol_sigma70_r2"/>
</dbReference>
<evidence type="ECO:0000313" key="8">
    <source>
        <dbReference type="Proteomes" id="UP000678679"/>
    </source>
</evidence>
<proteinExistence type="inferred from homology"/>
<dbReference type="CDD" id="cd06171">
    <property type="entry name" value="Sigma70_r4"/>
    <property type="match status" value="1"/>
</dbReference>
<evidence type="ECO:0000256" key="3">
    <source>
        <dbReference type="ARBA" id="ARBA00023082"/>
    </source>
</evidence>
<accession>A0AAX1N6M5</accession>
<evidence type="ECO:0000256" key="1">
    <source>
        <dbReference type="ARBA" id="ARBA00010641"/>
    </source>
</evidence>
<dbReference type="Gene3D" id="1.10.1740.10">
    <property type="match status" value="1"/>
</dbReference>
<keyword evidence="8" id="KW-1185">Reference proteome</keyword>
<dbReference type="NCBIfam" id="TIGR02937">
    <property type="entry name" value="sigma70-ECF"/>
    <property type="match status" value="1"/>
</dbReference>
<dbReference type="InterPro" id="IPR036388">
    <property type="entry name" value="WH-like_DNA-bd_sf"/>
</dbReference>
<evidence type="ECO:0000256" key="4">
    <source>
        <dbReference type="ARBA" id="ARBA00023163"/>
    </source>
</evidence>
<feature type="domain" description="RNA polymerase sigma factor 70 region 4 type 2" evidence="6">
    <location>
        <begin position="120"/>
        <end position="166"/>
    </location>
</feature>
<dbReference type="RefSeq" id="WP_169664113.1">
    <property type="nucleotide sequence ID" value="NZ_CP076132.1"/>
</dbReference>
<dbReference type="InterPro" id="IPR013249">
    <property type="entry name" value="RNA_pol_sigma70_r4_t2"/>
</dbReference>
<dbReference type="GO" id="GO:0003677">
    <property type="term" value="F:DNA binding"/>
    <property type="evidence" value="ECO:0007669"/>
    <property type="project" value="InterPro"/>
</dbReference>
<reference evidence="7 8" key="1">
    <citation type="submission" date="2021-05" db="EMBL/GenBank/DDBJ databases">
        <title>Comparative genomic studies on the polysaccharide-degrading batcterial strains of the Flammeovirga genus.</title>
        <authorList>
            <person name="Zewei F."/>
            <person name="Zheng Z."/>
            <person name="Yu L."/>
            <person name="Ruyue G."/>
            <person name="Yanhong M."/>
            <person name="Yuanyuan C."/>
            <person name="Jingyan G."/>
            <person name="Wenjun H."/>
        </authorList>
    </citation>
    <scope>NUCLEOTIDE SEQUENCE [LARGE SCALE GENOMIC DNA]</scope>
    <source>
        <strain evidence="7 8">NBRC:100898</strain>
    </source>
</reference>
<evidence type="ECO:0000259" key="6">
    <source>
        <dbReference type="Pfam" id="PF08281"/>
    </source>
</evidence>
<dbReference type="KEGG" id="fya:KMW28_06400"/>
<evidence type="ECO:0000259" key="5">
    <source>
        <dbReference type="Pfam" id="PF04542"/>
    </source>
</evidence>
<dbReference type="NCBIfam" id="TIGR02985">
    <property type="entry name" value="Sig70_bacteroi1"/>
    <property type="match status" value="1"/>
</dbReference>
<comment type="similarity">
    <text evidence="1">Belongs to the sigma-70 factor family. ECF subfamily.</text>
</comment>
<dbReference type="SUPFAM" id="SSF88659">
    <property type="entry name" value="Sigma3 and sigma4 domains of RNA polymerase sigma factors"/>
    <property type="match status" value="1"/>
</dbReference>
<dbReference type="AlphaFoldDB" id="A0AAX1N6M5"/>
<dbReference type="InterPro" id="IPR013325">
    <property type="entry name" value="RNA_pol_sigma_r2"/>
</dbReference>
<name>A0AAX1N6M5_9BACT</name>
<dbReference type="GO" id="GO:0016987">
    <property type="term" value="F:sigma factor activity"/>
    <property type="evidence" value="ECO:0007669"/>
    <property type="project" value="UniProtKB-KW"/>
</dbReference>
<evidence type="ECO:0000256" key="2">
    <source>
        <dbReference type="ARBA" id="ARBA00023015"/>
    </source>
</evidence>
<sequence>MNDKTILQDFKDGKAYALKSLFDQYGKRVYGMVYGYFKSKEESEETVQDVFLKLWRYKDNINVEQGVEAYLFRITKNEILNRIRKQKLVTVDIDGTGGEVVSLTETPEDIIDFKMKMEVVAEIIKELPDKAKAVFMKKRMECKTNKEIAEEMGISVKTVENHMTRASSLIKKRLSEEQIIVFMIFWCTNNFF</sequence>
<dbReference type="Pfam" id="PF04542">
    <property type="entry name" value="Sigma70_r2"/>
    <property type="match status" value="1"/>
</dbReference>
<dbReference type="PANTHER" id="PTHR43133">
    <property type="entry name" value="RNA POLYMERASE ECF-TYPE SIGMA FACTO"/>
    <property type="match status" value="1"/>
</dbReference>
<feature type="domain" description="RNA polymerase sigma-70 region 2" evidence="5">
    <location>
        <begin position="21"/>
        <end position="87"/>
    </location>
</feature>
<dbReference type="PANTHER" id="PTHR43133:SF46">
    <property type="entry name" value="RNA POLYMERASE SIGMA-70 FACTOR ECF SUBFAMILY"/>
    <property type="match status" value="1"/>
</dbReference>